<dbReference type="Proteomes" id="UP000887567">
    <property type="component" value="Unplaced"/>
</dbReference>
<evidence type="ECO:0000256" key="1">
    <source>
        <dbReference type="ARBA" id="ARBA00001974"/>
    </source>
</evidence>
<dbReference type="RefSeq" id="XP_028513723.1">
    <property type="nucleotide sequence ID" value="XM_028657922.1"/>
</dbReference>
<dbReference type="InterPro" id="IPR016169">
    <property type="entry name" value="FAD-bd_PCMH_sub2"/>
</dbReference>
<keyword evidence="4" id="KW-0274">FAD</keyword>
<protein>
    <recommendedName>
        <fullName evidence="6">FAD-binding PCMH-type domain-containing protein</fullName>
    </recommendedName>
</protein>
<dbReference type="GeneID" id="110235262"/>
<dbReference type="InterPro" id="IPR036318">
    <property type="entry name" value="FAD-bd_PCMH-like_sf"/>
</dbReference>
<sequence length="447" mass="49812">MAQLFSDLEQDIKGKIVTASDEFAYENEVNKSWNAVNRNRRPLAFVKVKGKEDVKKIVRFCAKHELEVCVYNGGTSAFCMKDEAVVIDLSTMCNVQVDAENKTAIIEGGAKVADVNEALGRHDFVIPLGSFSQLGVAGMTLNTGGQGFLSKRFGMTCDNVLEFDLVLASGELIKVSADEHPELFWGMKGHGSSFGIVTSMKFQLNVMSSQVVAGSMYFPFSRAKDVVKMSRDYSVEADDNCLSFYMLIHIGPTGPEMIVRVHYSGTLRRGGEIVQDLVDLTHPYKFSCGPVNHCDFQKQGDLLLPSGRFNYNVPGHILSELKDVIIDNIFSCVEDIGTDHFLAGTIVYMAENFGGKDCEVGYEESSFPFRNNARYWIGINASTKKEENFEAVKDWGNHFQDINSEYGIPPFDGGDAEQIMDKVKRLKQQYDPNNMFHNNFVAIDDSE</sequence>
<proteinExistence type="inferred from homology"/>
<evidence type="ECO:0000256" key="5">
    <source>
        <dbReference type="ARBA" id="ARBA00023002"/>
    </source>
</evidence>
<evidence type="ECO:0000259" key="6">
    <source>
        <dbReference type="PROSITE" id="PS51387"/>
    </source>
</evidence>
<dbReference type="InterPro" id="IPR006094">
    <property type="entry name" value="Oxid_FAD_bind_N"/>
</dbReference>
<keyword evidence="3" id="KW-0285">Flavoprotein</keyword>
<dbReference type="OrthoDB" id="5954934at2759"/>
<evidence type="ECO:0000256" key="2">
    <source>
        <dbReference type="ARBA" id="ARBA00005466"/>
    </source>
</evidence>
<dbReference type="GO" id="GO:0016491">
    <property type="term" value="F:oxidoreductase activity"/>
    <property type="evidence" value="ECO:0007669"/>
    <property type="project" value="UniProtKB-KW"/>
</dbReference>
<accession>A0A913YFE2</accession>
<organism evidence="7 8">
    <name type="scientific">Exaiptasia diaphana</name>
    <name type="common">Tropical sea anemone</name>
    <name type="synonym">Aiptasia pulchella</name>
    <dbReference type="NCBI Taxonomy" id="2652724"/>
    <lineage>
        <taxon>Eukaryota</taxon>
        <taxon>Metazoa</taxon>
        <taxon>Cnidaria</taxon>
        <taxon>Anthozoa</taxon>
        <taxon>Hexacorallia</taxon>
        <taxon>Actiniaria</taxon>
        <taxon>Aiptasiidae</taxon>
        <taxon>Exaiptasia</taxon>
    </lineage>
</organism>
<dbReference type="Pfam" id="PF01565">
    <property type="entry name" value="FAD_binding_4"/>
    <property type="match status" value="1"/>
</dbReference>
<dbReference type="SUPFAM" id="SSF56176">
    <property type="entry name" value="FAD-binding/transporter-associated domain-like"/>
    <property type="match status" value="1"/>
</dbReference>
<dbReference type="EnsemblMetazoa" id="XM_028657922.1">
    <property type="protein sequence ID" value="XP_028513723.1"/>
    <property type="gene ID" value="LOC110235262"/>
</dbReference>
<evidence type="ECO:0000256" key="4">
    <source>
        <dbReference type="ARBA" id="ARBA00022827"/>
    </source>
</evidence>
<dbReference type="InterPro" id="IPR050416">
    <property type="entry name" value="FAD-linked_Oxidoreductase"/>
</dbReference>
<comment type="cofactor">
    <cofactor evidence="1">
        <name>FAD</name>
        <dbReference type="ChEBI" id="CHEBI:57692"/>
    </cofactor>
</comment>
<feature type="domain" description="FAD-binding PCMH-type" evidence="6">
    <location>
        <begin position="38"/>
        <end position="207"/>
    </location>
</feature>
<dbReference type="Gene3D" id="3.40.462.20">
    <property type="match status" value="1"/>
</dbReference>
<dbReference type="AlphaFoldDB" id="A0A913YFE2"/>
<dbReference type="KEGG" id="epa:110235262"/>
<evidence type="ECO:0000313" key="7">
    <source>
        <dbReference type="EnsemblMetazoa" id="XP_028513723.1"/>
    </source>
</evidence>
<keyword evidence="8" id="KW-1185">Reference proteome</keyword>
<dbReference type="PANTHER" id="PTHR42973">
    <property type="entry name" value="BINDING OXIDOREDUCTASE, PUTATIVE (AFU_ORTHOLOGUE AFUA_1G17690)-RELATED"/>
    <property type="match status" value="1"/>
</dbReference>
<dbReference type="InterPro" id="IPR016166">
    <property type="entry name" value="FAD-bd_PCMH"/>
</dbReference>
<dbReference type="InterPro" id="IPR016167">
    <property type="entry name" value="FAD-bd_PCMH_sub1"/>
</dbReference>
<evidence type="ECO:0000256" key="3">
    <source>
        <dbReference type="ARBA" id="ARBA00022630"/>
    </source>
</evidence>
<dbReference type="PROSITE" id="PS51387">
    <property type="entry name" value="FAD_PCMH"/>
    <property type="match status" value="1"/>
</dbReference>
<comment type="similarity">
    <text evidence="2">Belongs to the oxygen-dependent FAD-linked oxidoreductase family.</text>
</comment>
<dbReference type="PANTHER" id="PTHR42973:SF39">
    <property type="entry name" value="FAD-BINDING PCMH-TYPE DOMAIN-CONTAINING PROTEIN"/>
    <property type="match status" value="1"/>
</dbReference>
<name>A0A913YFE2_EXADI</name>
<dbReference type="Gene3D" id="3.30.43.10">
    <property type="entry name" value="Uridine Diphospho-n-acetylenolpyruvylglucosamine Reductase, domain 2"/>
    <property type="match status" value="1"/>
</dbReference>
<keyword evidence="5" id="KW-0560">Oxidoreductase</keyword>
<evidence type="ECO:0000313" key="8">
    <source>
        <dbReference type="Proteomes" id="UP000887567"/>
    </source>
</evidence>
<dbReference type="GO" id="GO:0071949">
    <property type="term" value="F:FAD binding"/>
    <property type="evidence" value="ECO:0007669"/>
    <property type="project" value="InterPro"/>
</dbReference>
<dbReference type="Gene3D" id="3.30.465.10">
    <property type="match status" value="1"/>
</dbReference>
<reference evidence="7" key="1">
    <citation type="submission" date="2022-11" db="UniProtKB">
        <authorList>
            <consortium name="EnsemblMetazoa"/>
        </authorList>
    </citation>
    <scope>IDENTIFICATION</scope>
</reference>